<dbReference type="InterPro" id="IPR037136">
    <property type="entry name" value="RNA3'_phos_cyclase_dom_sf"/>
</dbReference>
<dbReference type="GO" id="GO:0005730">
    <property type="term" value="C:nucleolus"/>
    <property type="evidence" value="ECO:0007669"/>
    <property type="project" value="UniProtKB-SubCell"/>
</dbReference>
<dbReference type="EMBL" id="BQMJ01000041">
    <property type="protein sequence ID" value="GJQ13207.1"/>
    <property type="molecule type" value="Genomic_DNA"/>
</dbReference>
<dbReference type="InterPro" id="IPR013792">
    <property type="entry name" value="RNA3'P_cycl/enolpyr_Trfase_a/b"/>
</dbReference>
<comment type="subcellular location">
    <subcellularLocation>
        <location evidence="1">Nucleus</location>
        <location evidence="1">Nucleolus</location>
    </subcellularLocation>
</comment>
<dbReference type="GO" id="GO:0004521">
    <property type="term" value="F:RNA endonuclease activity"/>
    <property type="evidence" value="ECO:0007669"/>
    <property type="project" value="TreeGrafter"/>
</dbReference>
<evidence type="ECO:0000313" key="7">
    <source>
        <dbReference type="EMBL" id="GJQ13207.1"/>
    </source>
</evidence>
<evidence type="ECO:0000256" key="4">
    <source>
        <dbReference type="ARBA" id="ARBA00023242"/>
    </source>
</evidence>
<reference evidence="7" key="1">
    <citation type="journal article" date="2022" name="Proc. Natl. Acad. Sci. U.S.A.">
        <title>Life cycle and functional genomics of the unicellular red alga Galdieria for elucidating algal and plant evolution and industrial use.</title>
        <authorList>
            <person name="Hirooka S."/>
            <person name="Itabashi T."/>
            <person name="Ichinose T.M."/>
            <person name="Onuma R."/>
            <person name="Fujiwara T."/>
            <person name="Yamashita S."/>
            <person name="Jong L.W."/>
            <person name="Tomita R."/>
            <person name="Iwane A.H."/>
            <person name="Miyagishima S.Y."/>
        </authorList>
    </citation>
    <scope>NUCLEOTIDE SEQUENCE</scope>
    <source>
        <strain evidence="7">NBRC 102759</strain>
    </source>
</reference>
<dbReference type="InterPro" id="IPR023797">
    <property type="entry name" value="RNA3'_phos_cyclase_dom"/>
</dbReference>
<protein>
    <recommendedName>
        <fullName evidence="9">RNA 3'-terminal phosphate cyclase-like protein</fullName>
    </recommendedName>
</protein>
<evidence type="ECO:0000313" key="8">
    <source>
        <dbReference type="Proteomes" id="UP001061958"/>
    </source>
</evidence>
<evidence type="ECO:0000256" key="3">
    <source>
        <dbReference type="ARBA" id="ARBA00022517"/>
    </source>
</evidence>
<comment type="similarity">
    <text evidence="2">Belongs to the RNA 3'-terminal cyclase family. Type 2 subfamily.</text>
</comment>
<keyword evidence="4" id="KW-0539">Nucleus</keyword>
<dbReference type="AlphaFoldDB" id="A0A9C7US48"/>
<dbReference type="GO" id="GO:0000479">
    <property type="term" value="P:endonucleolytic cleavage of tricistronic rRNA transcript (SSU-rRNA, 5.8S rRNA, LSU-rRNA)"/>
    <property type="evidence" value="ECO:0007669"/>
    <property type="project" value="TreeGrafter"/>
</dbReference>
<keyword evidence="3" id="KW-0690">Ribosome biogenesis</keyword>
<dbReference type="Proteomes" id="UP001061958">
    <property type="component" value="Unassembled WGS sequence"/>
</dbReference>
<dbReference type="InterPro" id="IPR000228">
    <property type="entry name" value="RNA3'_term_phos_cyc"/>
</dbReference>
<dbReference type="Gene3D" id="3.30.360.20">
    <property type="entry name" value="RNA 3'-terminal phosphate cyclase, insert domain"/>
    <property type="match status" value="1"/>
</dbReference>
<dbReference type="InterPro" id="IPR016443">
    <property type="entry name" value="RNA3'_term_phos_cyc_type_2"/>
</dbReference>
<keyword evidence="8" id="KW-1185">Reference proteome</keyword>
<accession>A0A9C7US48</accession>
<evidence type="ECO:0008006" key="9">
    <source>
        <dbReference type="Google" id="ProtNLM"/>
    </source>
</evidence>
<gene>
    <name evidence="7" type="ORF">GpartN1_g4998.t1</name>
</gene>
<name>A0A9C7US48_9RHOD</name>
<evidence type="ECO:0000256" key="1">
    <source>
        <dbReference type="ARBA" id="ARBA00004604"/>
    </source>
</evidence>
<dbReference type="SUPFAM" id="SSF55205">
    <property type="entry name" value="EPT/RTPC-like"/>
    <property type="match status" value="1"/>
</dbReference>
<proteinExistence type="inferred from homology"/>
<dbReference type="NCBIfam" id="TIGR03400">
    <property type="entry name" value="18S_RNA_Rcl1p"/>
    <property type="match status" value="1"/>
</dbReference>
<dbReference type="Pfam" id="PF01137">
    <property type="entry name" value="RTC"/>
    <property type="match status" value="1"/>
</dbReference>
<comment type="caution">
    <text evidence="7">The sequence shown here is derived from an EMBL/GenBank/DDBJ whole genome shotgun (WGS) entry which is preliminary data.</text>
</comment>
<dbReference type="PANTHER" id="PTHR11096">
    <property type="entry name" value="RNA 3' TERMINAL PHOSPHATE CYCLASE"/>
    <property type="match status" value="1"/>
</dbReference>
<dbReference type="InterPro" id="IPR036553">
    <property type="entry name" value="RPTC_insert"/>
</dbReference>
<sequence length="383" mass="43580">MVNRFVKISVYKDERTTHCERRMAIRVYRRVNFRYRLLLAIFTGKQIVFDFSEEAHHSKLLKPNEISLLRLLDRITSGTQLQLDEAQRLITVQPGVLIGGNFTHHCSTCRGLTYYLEFLALLAPYCKRPLEVTLTGVTAHPLDTTVDTFQNVTISLLRKLGLGKDCSLKIKKRDSSSNGLGEVLFTCPIMLKALEPIEWKERQEIKRIRGVAYCSRIPPHIANQLIDNSRNILCEYLADIFIYSDWNPGGTDLPSVSLSLFAETSNGFVLGTDCSWKGKDWNEEILSSVSQEATQAILLQAIENSVVDTNHQLFICLWMALSSADLSTVELGRLTPCTIQLLRDIQDFMGVAFQIERGSKNNFPSVLCSCIGMEYRNENRRRY</sequence>
<feature type="domain" description="RNA 3'-terminal phosphate cyclase" evidence="5">
    <location>
        <begin position="33"/>
        <end position="355"/>
    </location>
</feature>
<evidence type="ECO:0000259" key="5">
    <source>
        <dbReference type="Pfam" id="PF01137"/>
    </source>
</evidence>
<reference evidence="7" key="2">
    <citation type="submission" date="2022-01" db="EMBL/GenBank/DDBJ databases">
        <authorList>
            <person name="Hirooka S."/>
            <person name="Miyagishima S.Y."/>
        </authorList>
    </citation>
    <scope>NUCLEOTIDE SEQUENCE</scope>
    <source>
        <strain evidence="7">NBRC 102759</strain>
    </source>
</reference>
<organism evidence="7 8">
    <name type="scientific">Galdieria partita</name>
    <dbReference type="NCBI Taxonomy" id="83374"/>
    <lineage>
        <taxon>Eukaryota</taxon>
        <taxon>Rhodophyta</taxon>
        <taxon>Bangiophyceae</taxon>
        <taxon>Galdieriales</taxon>
        <taxon>Galdieriaceae</taxon>
        <taxon>Galdieria</taxon>
    </lineage>
</organism>
<feature type="domain" description="RNA 3'-terminal phosphate cyclase insert" evidence="6">
    <location>
        <begin position="201"/>
        <end position="285"/>
    </location>
</feature>
<dbReference type="OrthoDB" id="1911237at2759"/>
<dbReference type="Gene3D" id="3.65.10.20">
    <property type="entry name" value="RNA 3'-terminal phosphate cyclase domain"/>
    <property type="match status" value="1"/>
</dbReference>
<dbReference type="Pfam" id="PF05189">
    <property type="entry name" value="RTC_insert"/>
    <property type="match status" value="1"/>
</dbReference>
<dbReference type="PANTHER" id="PTHR11096:SF1">
    <property type="entry name" value="RNA 3'-TERMINAL PHOSPHATE CYCLASE-LIKE PROTEIN"/>
    <property type="match status" value="1"/>
</dbReference>
<evidence type="ECO:0000256" key="2">
    <source>
        <dbReference type="ARBA" id="ARBA00007089"/>
    </source>
</evidence>
<evidence type="ECO:0000259" key="6">
    <source>
        <dbReference type="Pfam" id="PF05189"/>
    </source>
</evidence>
<dbReference type="InterPro" id="IPR013791">
    <property type="entry name" value="RNA3'-term_phos_cycl_insert"/>
</dbReference>